<comment type="subcellular location">
    <subcellularLocation>
        <location evidence="1">Cell membrane</location>
        <topology evidence="1">Multi-pass membrane protein</topology>
    </subcellularLocation>
</comment>
<name>A0A2U0SL43_9PAST</name>
<dbReference type="Pfam" id="PF07681">
    <property type="entry name" value="DoxX"/>
    <property type="match status" value="1"/>
</dbReference>
<dbReference type="OrthoDB" id="280866at2"/>
<gene>
    <name evidence="8" type="ORF">C8D76_1161</name>
</gene>
<keyword evidence="9" id="KW-1185">Reference proteome</keyword>
<dbReference type="PANTHER" id="PTHR33452">
    <property type="entry name" value="OXIDOREDUCTASE CATD-RELATED"/>
    <property type="match status" value="1"/>
</dbReference>
<accession>A0A2U0SL43</accession>
<keyword evidence="5 7" id="KW-1133">Transmembrane helix</keyword>
<evidence type="ECO:0000256" key="1">
    <source>
        <dbReference type="ARBA" id="ARBA00004651"/>
    </source>
</evidence>
<reference evidence="8 9" key="1">
    <citation type="submission" date="2018-05" db="EMBL/GenBank/DDBJ databases">
        <title>Genomic Encyclopedia of Type Strains, Phase IV (KMG-IV): sequencing the most valuable type-strain genomes for metagenomic binning, comparative biology and taxonomic classification.</title>
        <authorList>
            <person name="Goeker M."/>
        </authorList>
    </citation>
    <scope>NUCLEOTIDE SEQUENCE [LARGE SCALE GENOMIC DNA]</scope>
    <source>
        <strain evidence="8 9">DSM 22999</strain>
    </source>
</reference>
<evidence type="ECO:0000256" key="4">
    <source>
        <dbReference type="ARBA" id="ARBA00022692"/>
    </source>
</evidence>
<feature type="transmembrane region" description="Helical" evidence="7">
    <location>
        <begin position="20"/>
        <end position="39"/>
    </location>
</feature>
<dbReference type="InterPro" id="IPR032808">
    <property type="entry name" value="DoxX"/>
</dbReference>
<sequence>MTYFINRFNQIVDAPELAKLILRLAFAGMFMLHGIHKLIGGVDFVAGKFIELGLPGFLAHAAYLGEIIAPILIILGIFTRLSAFVSLISCAVIVVLMHSHDFFTLTKVGAWSVEAIATFFTGFLAIMLLGSGKYALKAD</sequence>
<evidence type="ECO:0000256" key="6">
    <source>
        <dbReference type="ARBA" id="ARBA00023136"/>
    </source>
</evidence>
<organism evidence="8 9">
    <name type="scientific">Alitibacter langaaensis DSM 22999</name>
    <dbReference type="NCBI Taxonomy" id="1122935"/>
    <lineage>
        <taxon>Bacteria</taxon>
        <taxon>Pseudomonadati</taxon>
        <taxon>Pseudomonadota</taxon>
        <taxon>Gammaproteobacteria</taxon>
        <taxon>Pasteurellales</taxon>
        <taxon>Pasteurellaceae</taxon>
        <taxon>Alitibacter</taxon>
    </lineage>
</organism>
<proteinExistence type="inferred from homology"/>
<keyword evidence="4 7" id="KW-0812">Transmembrane</keyword>
<dbReference type="AlphaFoldDB" id="A0A2U0SL43"/>
<keyword evidence="6 7" id="KW-0472">Membrane</keyword>
<evidence type="ECO:0000256" key="7">
    <source>
        <dbReference type="SAM" id="Phobius"/>
    </source>
</evidence>
<keyword evidence="3" id="KW-1003">Cell membrane</keyword>
<evidence type="ECO:0000256" key="5">
    <source>
        <dbReference type="ARBA" id="ARBA00022989"/>
    </source>
</evidence>
<comment type="similarity">
    <text evidence="2">Belongs to the DoxX family.</text>
</comment>
<dbReference type="GO" id="GO:0005886">
    <property type="term" value="C:plasma membrane"/>
    <property type="evidence" value="ECO:0007669"/>
    <property type="project" value="UniProtKB-SubCell"/>
</dbReference>
<evidence type="ECO:0000313" key="8">
    <source>
        <dbReference type="EMBL" id="PVX32061.1"/>
    </source>
</evidence>
<dbReference type="RefSeq" id="WP_116632361.1">
    <property type="nucleotide sequence ID" value="NZ_QENU01000016.1"/>
</dbReference>
<protein>
    <submittedName>
        <fullName evidence="8">Putative oxidoreductase</fullName>
    </submittedName>
</protein>
<comment type="caution">
    <text evidence="8">The sequence shown here is derived from an EMBL/GenBank/DDBJ whole genome shotgun (WGS) entry which is preliminary data.</text>
</comment>
<feature type="transmembrane region" description="Helical" evidence="7">
    <location>
        <begin position="108"/>
        <end position="129"/>
    </location>
</feature>
<dbReference type="InterPro" id="IPR051907">
    <property type="entry name" value="DoxX-like_oxidoreductase"/>
</dbReference>
<feature type="transmembrane region" description="Helical" evidence="7">
    <location>
        <begin position="71"/>
        <end position="96"/>
    </location>
</feature>
<dbReference type="PANTHER" id="PTHR33452:SF1">
    <property type="entry name" value="INNER MEMBRANE PROTEIN YPHA-RELATED"/>
    <property type="match status" value="1"/>
</dbReference>
<evidence type="ECO:0000256" key="2">
    <source>
        <dbReference type="ARBA" id="ARBA00006679"/>
    </source>
</evidence>
<dbReference type="EMBL" id="QENU01000016">
    <property type="protein sequence ID" value="PVX32061.1"/>
    <property type="molecule type" value="Genomic_DNA"/>
</dbReference>
<dbReference type="Proteomes" id="UP000245909">
    <property type="component" value="Unassembled WGS sequence"/>
</dbReference>
<evidence type="ECO:0000313" key="9">
    <source>
        <dbReference type="Proteomes" id="UP000245909"/>
    </source>
</evidence>
<evidence type="ECO:0000256" key="3">
    <source>
        <dbReference type="ARBA" id="ARBA00022475"/>
    </source>
</evidence>